<dbReference type="EMBL" id="CAJRGZ010000041">
    <property type="protein sequence ID" value="CAG5190216.1"/>
    <property type="molecule type" value="Genomic_DNA"/>
</dbReference>
<dbReference type="RefSeq" id="XP_043175734.1">
    <property type="nucleotide sequence ID" value="XM_043319799.1"/>
</dbReference>
<evidence type="ECO:0000313" key="1">
    <source>
        <dbReference type="EMBL" id="CAG5190216.1"/>
    </source>
</evidence>
<gene>
    <name evidence="1" type="ORF">ALTATR162_LOCUS12153</name>
</gene>
<accession>A0A8J2N5T3</accession>
<sequence>MELWLWAQRGSKKVVVCGGSEFRRAANVKLICNRYNTPFEEEFGDAESAIDKRLEEKGMRFDKNGGLVG</sequence>
<reference evidence="1" key="1">
    <citation type="submission" date="2021-05" db="EMBL/GenBank/DDBJ databases">
        <authorList>
            <person name="Stam R."/>
        </authorList>
    </citation>
    <scope>NUCLEOTIDE SEQUENCE</scope>
    <source>
        <strain evidence="1">CS162</strain>
    </source>
</reference>
<protein>
    <submittedName>
        <fullName evidence="1">Uncharacterized protein</fullName>
    </submittedName>
</protein>
<organism evidence="1 2">
    <name type="scientific">Alternaria atra</name>
    <dbReference type="NCBI Taxonomy" id="119953"/>
    <lineage>
        <taxon>Eukaryota</taxon>
        <taxon>Fungi</taxon>
        <taxon>Dikarya</taxon>
        <taxon>Ascomycota</taxon>
        <taxon>Pezizomycotina</taxon>
        <taxon>Dothideomycetes</taxon>
        <taxon>Pleosporomycetidae</taxon>
        <taxon>Pleosporales</taxon>
        <taxon>Pleosporineae</taxon>
        <taxon>Pleosporaceae</taxon>
        <taxon>Alternaria</taxon>
        <taxon>Alternaria sect. Ulocladioides</taxon>
    </lineage>
</organism>
<proteinExistence type="predicted"/>
<dbReference type="GeneID" id="67012505"/>
<evidence type="ECO:0000313" key="2">
    <source>
        <dbReference type="Proteomes" id="UP000676310"/>
    </source>
</evidence>
<name>A0A8J2N5T3_9PLEO</name>
<dbReference type="AlphaFoldDB" id="A0A8J2N5T3"/>
<comment type="caution">
    <text evidence="1">The sequence shown here is derived from an EMBL/GenBank/DDBJ whole genome shotgun (WGS) entry which is preliminary data.</text>
</comment>
<dbReference type="Proteomes" id="UP000676310">
    <property type="component" value="Unassembled WGS sequence"/>
</dbReference>
<keyword evidence="2" id="KW-1185">Reference proteome</keyword>